<protein>
    <submittedName>
        <fullName evidence="1">Uncharacterized protein</fullName>
    </submittedName>
</protein>
<dbReference type="EMBL" id="NPBJ01000019">
    <property type="protein sequence ID" value="PAD99838.1"/>
    <property type="molecule type" value="Genomic_DNA"/>
</dbReference>
<accession>A0ABX4GY93</accession>
<dbReference type="Proteomes" id="UP000216852">
    <property type="component" value="Unassembled WGS sequence"/>
</dbReference>
<comment type="caution">
    <text evidence="1">The sequence shown here is derived from an EMBL/GenBank/DDBJ whole genome shotgun (WGS) entry which is preliminary data.</text>
</comment>
<dbReference type="RefSeq" id="WP_095219013.1">
    <property type="nucleotide sequence ID" value="NZ_NPBJ01000019.1"/>
</dbReference>
<evidence type="ECO:0000313" key="2">
    <source>
        <dbReference type="Proteomes" id="UP000216852"/>
    </source>
</evidence>
<proteinExistence type="predicted"/>
<sequence length="456" mass="53175">MLDNNFNRELKSILHYCLEYGIKNISFKLDSFNSIKNVDRRIEFGSKVHLGFMKAQNLIIQNLIILGNKKLRTKDQIKEMMRQNKEKDIIQKYEKNLDVITYKEKILRKAADTIAWQLFGNDITTIRRLYKDIPPVEIYNSNLKHDIEVVEGIFKSNNNTFPLITDITSFIQVGDLIVREPDNPQIRIIELKEGKVNEKIEEIIQDYADNQCERKLYYELSGKDTKFQKQFSRYVKQQSKALKTANIINTGEGKDDVTGIDLKIINDVFYTQHYDGIISKMLEEVDKHNYSLRRIDECLVLGVYNTSKIPIHEGFEVWKKSMGIDFPTVNLISFINAPTAFPIFLHPFSIDDKVRLVNRDKTILISLDIKKWFNILEEKGLKVNLLTKKQTAKLNNVPSQLKSFEYNGQAIEIQYGEIKQILHDGIFERMFNQCVRPASLADFIKYGLSHVENIDF</sequence>
<name>A0ABX4GY93_9BACI</name>
<gene>
    <name evidence="1" type="ORF">CHH48_10025</name>
</gene>
<keyword evidence="2" id="KW-1185">Reference proteome</keyword>
<organism evidence="1 2">
    <name type="scientific">Terribacillus saccharophilus</name>
    <dbReference type="NCBI Taxonomy" id="361277"/>
    <lineage>
        <taxon>Bacteria</taxon>
        <taxon>Bacillati</taxon>
        <taxon>Bacillota</taxon>
        <taxon>Bacilli</taxon>
        <taxon>Bacillales</taxon>
        <taxon>Bacillaceae</taxon>
        <taxon>Terribacillus</taxon>
    </lineage>
</organism>
<evidence type="ECO:0000313" key="1">
    <source>
        <dbReference type="EMBL" id="PAD99838.1"/>
    </source>
</evidence>
<reference evidence="1 2" key="1">
    <citation type="submission" date="2017-07" db="EMBL/GenBank/DDBJ databases">
        <title>Isolation and whole genome analysis of endospore-forming bacteria from heroin.</title>
        <authorList>
            <person name="Kalinowski J."/>
            <person name="Ahrens B."/>
            <person name="Al-Dilaimi A."/>
            <person name="Winkler A."/>
            <person name="Wibberg D."/>
            <person name="Schleenbecker U."/>
            <person name="Ruckert C."/>
            <person name="Wolfel R."/>
            <person name="Grass G."/>
        </authorList>
    </citation>
    <scope>NUCLEOTIDE SEQUENCE [LARGE SCALE GENOMIC DNA]</scope>
    <source>
        <strain evidence="1 2">7517-1</strain>
    </source>
</reference>